<reference evidence="3 4" key="1">
    <citation type="journal article" date="2016" name="Mol. Biol. Evol.">
        <title>Comparative Genomics of Early-Diverging Mushroom-Forming Fungi Provides Insights into the Origins of Lignocellulose Decay Capabilities.</title>
        <authorList>
            <person name="Nagy L.G."/>
            <person name="Riley R."/>
            <person name="Tritt A."/>
            <person name="Adam C."/>
            <person name="Daum C."/>
            <person name="Floudas D."/>
            <person name="Sun H."/>
            <person name="Yadav J.S."/>
            <person name="Pangilinan J."/>
            <person name="Larsson K.H."/>
            <person name="Matsuura K."/>
            <person name="Barry K."/>
            <person name="Labutti K."/>
            <person name="Kuo R."/>
            <person name="Ohm R.A."/>
            <person name="Bhattacharya S.S."/>
            <person name="Shirouzu T."/>
            <person name="Yoshinaga Y."/>
            <person name="Martin F.M."/>
            <person name="Grigoriev I.V."/>
            <person name="Hibbett D.S."/>
        </authorList>
    </citation>
    <scope>NUCLEOTIDE SEQUENCE [LARGE SCALE GENOMIC DNA]</scope>
    <source>
        <strain evidence="3 4">CBS 109695</strain>
    </source>
</reference>
<evidence type="ECO:0000313" key="4">
    <source>
        <dbReference type="Proteomes" id="UP000076532"/>
    </source>
</evidence>
<dbReference type="Pfam" id="PF00651">
    <property type="entry name" value="BTB"/>
    <property type="match status" value="1"/>
</dbReference>
<organism evidence="3 4">
    <name type="scientific">Athelia psychrophila</name>
    <dbReference type="NCBI Taxonomy" id="1759441"/>
    <lineage>
        <taxon>Eukaryota</taxon>
        <taxon>Fungi</taxon>
        <taxon>Dikarya</taxon>
        <taxon>Basidiomycota</taxon>
        <taxon>Agaricomycotina</taxon>
        <taxon>Agaricomycetes</taxon>
        <taxon>Agaricomycetidae</taxon>
        <taxon>Atheliales</taxon>
        <taxon>Atheliaceae</taxon>
        <taxon>Athelia</taxon>
    </lineage>
</organism>
<evidence type="ECO:0000256" key="1">
    <source>
        <dbReference type="SAM" id="MobiDB-lite"/>
    </source>
</evidence>
<sequence>MRQPAVLPYPSRPRIPMSSIRDSSAPSSPAVMSLTSSRASSPVDLTITEPTVDQIQELDAKGTRHPKYYFEDGNIVFQVKDTLYNVHRYFFARDSAHFRAILQGAVQRTAAIEPCVLSGVNCADFDEFLAILYPTDFRQPTKKTTPQWTSILHLAAKWGFENIKLLAIDSLTANAIPIDKIVLGRRYGIIDWLPGAYEAVCTREDPLTLEEGVKLGVEDTVRISAARQVYRSGKARYEAKYLAGDLGEIFQLEQPSGGDPISTDGEEDTIKALEVQVAEARVEYLTSWAFHVRSCASNVTWHNNNRSLITKRCLHCRPESDEQRGKREAIEENERHLEDLKLKLENRRQDPAVGRKARMSSFR</sequence>
<dbReference type="PROSITE" id="PS50097">
    <property type="entry name" value="BTB"/>
    <property type="match status" value="1"/>
</dbReference>
<feature type="compositionally biased region" description="Low complexity" evidence="1">
    <location>
        <begin position="16"/>
        <end position="29"/>
    </location>
</feature>
<gene>
    <name evidence="3" type="ORF">FIBSPDRAFT_837183</name>
</gene>
<dbReference type="AlphaFoldDB" id="A0A166AQW8"/>
<protein>
    <recommendedName>
        <fullName evidence="2">BTB domain-containing protein</fullName>
    </recommendedName>
</protein>
<proteinExistence type="predicted"/>
<evidence type="ECO:0000313" key="3">
    <source>
        <dbReference type="EMBL" id="KZP11868.1"/>
    </source>
</evidence>
<dbReference type="Proteomes" id="UP000076532">
    <property type="component" value="Unassembled WGS sequence"/>
</dbReference>
<name>A0A166AQW8_9AGAM</name>
<dbReference type="InterPro" id="IPR000210">
    <property type="entry name" value="BTB/POZ_dom"/>
</dbReference>
<feature type="region of interest" description="Disordered" evidence="1">
    <location>
        <begin position="1"/>
        <end position="37"/>
    </location>
</feature>
<keyword evidence="4" id="KW-1185">Reference proteome</keyword>
<dbReference type="OrthoDB" id="2367075at2759"/>
<dbReference type="InterPro" id="IPR011333">
    <property type="entry name" value="SKP1/BTB/POZ_sf"/>
</dbReference>
<dbReference type="Gene3D" id="3.30.710.10">
    <property type="entry name" value="Potassium Channel Kv1.1, Chain A"/>
    <property type="match status" value="1"/>
</dbReference>
<feature type="region of interest" description="Disordered" evidence="1">
    <location>
        <begin position="340"/>
        <end position="363"/>
    </location>
</feature>
<feature type="domain" description="BTB" evidence="2">
    <location>
        <begin position="73"/>
        <end position="141"/>
    </location>
</feature>
<accession>A0A166AQW8</accession>
<feature type="compositionally biased region" description="Basic and acidic residues" evidence="1">
    <location>
        <begin position="340"/>
        <end position="350"/>
    </location>
</feature>
<dbReference type="SUPFAM" id="SSF54695">
    <property type="entry name" value="POZ domain"/>
    <property type="match status" value="1"/>
</dbReference>
<dbReference type="EMBL" id="KV417656">
    <property type="protein sequence ID" value="KZP11868.1"/>
    <property type="molecule type" value="Genomic_DNA"/>
</dbReference>
<evidence type="ECO:0000259" key="2">
    <source>
        <dbReference type="PROSITE" id="PS50097"/>
    </source>
</evidence>